<dbReference type="GO" id="GO:0005992">
    <property type="term" value="P:trehalose biosynthetic process"/>
    <property type="evidence" value="ECO:0007669"/>
    <property type="project" value="UniProtKB-UniPathway"/>
</dbReference>
<dbReference type="EC" id="3.1.3.12" evidence="5"/>
<evidence type="ECO:0000256" key="1">
    <source>
        <dbReference type="ARBA" id="ARBA00000500"/>
    </source>
</evidence>
<comment type="pathway">
    <text evidence="2 5">Glycan biosynthesis; trehalose biosynthesis.</text>
</comment>
<comment type="similarity">
    <text evidence="3 5">Belongs to the trehalose phosphatase family.</text>
</comment>
<dbReference type="OrthoDB" id="755951at2759"/>
<keyword evidence="6" id="KW-0732">Signal</keyword>
<sequence>MYSVRVGLFVTTFVLGQCRAISTTMPQQIVRTTLANAEDFRSNLNGYLTPNSKLALFLDYDGTLAAIADHPDFTKMSEETESTLRRLTKNPNIFVAVISGRGLGDIKSKVRLENITYGGNHGYEIQNADGSRSDFQLPQEVKDNYSKMVAEMTKRFSIEGAWVEDKKVSLTFHYRDAAANITPELLRNVTKTIESYGFRANQAISAIEAKPPINWNKGEAALLLLRKNFGEDWKHAIKTIAVGDDTTDEDLMKICKGVGKSFRVSTDGEIQTNAEFRLPSTKEVTLLLKWIEEQYN</sequence>
<dbReference type="InterPro" id="IPR036412">
    <property type="entry name" value="HAD-like_sf"/>
</dbReference>
<accession>A0A7R8YNQ9</accession>
<reference evidence="7 8" key="1">
    <citation type="submission" date="2020-11" db="EMBL/GenBank/DDBJ databases">
        <authorList>
            <person name="Wallbank WR R."/>
            <person name="Pardo Diaz C."/>
            <person name="Kozak K."/>
            <person name="Martin S."/>
            <person name="Jiggins C."/>
            <person name="Moest M."/>
            <person name="Warren A I."/>
            <person name="Generalovic N T."/>
            <person name="Byers J.R.P. K."/>
            <person name="Montejo-Kovacevich G."/>
            <person name="Yen C E."/>
        </authorList>
    </citation>
    <scope>NUCLEOTIDE SEQUENCE [LARGE SCALE GENOMIC DNA]</scope>
</reference>
<protein>
    <recommendedName>
        <fullName evidence="5">Trehalose 6-phosphate phosphatase</fullName>
        <ecNumber evidence="5">3.1.3.12</ecNumber>
    </recommendedName>
</protein>
<comment type="cofactor">
    <cofactor evidence="5">
        <name>a divalent metal cation</name>
        <dbReference type="ChEBI" id="CHEBI:60240"/>
    </cofactor>
</comment>
<dbReference type="NCBIfam" id="TIGR00685">
    <property type="entry name" value="T6PP"/>
    <property type="match status" value="1"/>
</dbReference>
<dbReference type="InterPro" id="IPR003337">
    <property type="entry name" value="Trehalose_PPase"/>
</dbReference>
<evidence type="ECO:0000256" key="5">
    <source>
        <dbReference type="RuleBase" id="RU361117"/>
    </source>
</evidence>
<dbReference type="Gene3D" id="3.40.50.1000">
    <property type="entry name" value="HAD superfamily/HAD-like"/>
    <property type="match status" value="1"/>
</dbReference>
<dbReference type="AlphaFoldDB" id="A0A7R8YNQ9"/>
<feature type="chain" id="PRO_5031393004" description="Trehalose 6-phosphate phosphatase" evidence="6">
    <location>
        <begin position="21"/>
        <end position="296"/>
    </location>
</feature>
<evidence type="ECO:0000256" key="3">
    <source>
        <dbReference type="ARBA" id="ARBA00008770"/>
    </source>
</evidence>
<dbReference type="PANTHER" id="PTHR43768:SF3">
    <property type="entry name" value="TREHALOSE 6-PHOSPHATE PHOSPHATASE"/>
    <property type="match status" value="1"/>
</dbReference>
<dbReference type="GO" id="GO:0004805">
    <property type="term" value="F:trehalose-phosphatase activity"/>
    <property type="evidence" value="ECO:0007669"/>
    <property type="project" value="UniProtKB-EC"/>
</dbReference>
<evidence type="ECO:0000256" key="4">
    <source>
        <dbReference type="ARBA" id="ARBA00022801"/>
    </source>
</evidence>
<dbReference type="UniPathway" id="UPA00299"/>
<gene>
    <name evidence="7" type="ORF">HERILL_LOCUS3024</name>
</gene>
<proteinExistence type="inferred from homology"/>
<dbReference type="SUPFAM" id="SSF56784">
    <property type="entry name" value="HAD-like"/>
    <property type="match status" value="1"/>
</dbReference>
<dbReference type="InterPro" id="IPR044651">
    <property type="entry name" value="OTSB-like"/>
</dbReference>
<comment type="catalytic activity">
    <reaction evidence="1 5">
        <text>alpha,alpha-trehalose 6-phosphate + H2O = alpha,alpha-trehalose + phosphate</text>
        <dbReference type="Rhea" id="RHEA:23420"/>
        <dbReference type="ChEBI" id="CHEBI:15377"/>
        <dbReference type="ChEBI" id="CHEBI:16551"/>
        <dbReference type="ChEBI" id="CHEBI:43474"/>
        <dbReference type="ChEBI" id="CHEBI:58429"/>
        <dbReference type="EC" id="3.1.3.12"/>
    </reaction>
</comment>
<evidence type="ECO:0000256" key="6">
    <source>
        <dbReference type="SAM" id="SignalP"/>
    </source>
</evidence>
<dbReference type="Proteomes" id="UP000594454">
    <property type="component" value="Chromosome 1"/>
</dbReference>
<dbReference type="Pfam" id="PF02358">
    <property type="entry name" value="Trehalose_PPase"/>
    <property type="match status" value="1"/>
</dbReference>
<comment type="function">
    <text evidence="5">Removes the phosphate from trehalose 6-phosphate to produce free trehalose.</text>
</comment>
<dbReference type="InterPro" id="IPR006379">
    <property type="entry name" value="HAD-SF_hydro_IIB"/>
</dbReference>
<feature type="signal peptide" evidence="6">
    <location>
        <begin position="1"/>
        <end position="20"/>
    </location>
</feature>
<name>A0A7R8YNQ9_HERIL</name>
<dbReference type="EMBL" id="LR899009">
    <property type="protein sequence ID" value="CAD7079833.1"/>
    <property type="molecule type" value="Genomic_DNA"/>
</dbReference>
<dbReference type="NCBIfam" id="TIGR01484">
    <property type="entry name" value="HAD-SF-IIB"/>
    <property type="match status" value="1"/>
</dbReference>
<keyword evidence="4 5" id="KW-0378">Hydrolase</keyword>
<organism evidence="7 8">
    <name type="scientific">Hermetia illucens</name>
    <name type="common">Black soldier fly</name>
    <dbReference type="NCBI Taxonomy" id="343691"/>
    <lineage>
        <taxon>Eukaryota</taxon>
        <taxon>Metazoa</taxon>
        <taxon>Ecdysozoa</taxon>
        <taxon>Arthropoda</taxon>
        <taxon>Hexapoda</taxon>
        <taxon>Insecta</taxon>
        <taxon>Pterygota</taxon>
        <taxon>Neoptera</taxon>
        <taxon>Endopterygota</taxon>
        <taxon>Diptera</taxon>
        <taxon>Brachycera</taxon>
        <taxon>Stratiomyomorpha</taxon>
        <taxon>Stratiomyidae</taxon>
        <taxon>Hermetiinae</taxon>
        <taxon>Hermetia</taxon>
    </lineage>
</organism>
<keyword evidence="8" id="KW-1185">Reference proteome</keyword>
<evidence type="ECO:0000313" key="8">
    <source>
        <dbReference type="Proteomes" id="UP000594454"/>
    </source>
</evidence>
<evidence type="ECO:0000313" key="7">
    <source>
        <dbReference type="EMBL" id="CAD7079833.1"/>
    </source>
</evidence>
<dbReference type="InParanoid" id="A0A7R8YNQ9"/>
<dbReference type="OMA" id="WNKGLAA"/>
<dbReference type="Gene3D" id="3.30.70.1020">
    <property type="entry name" value="Trehalose-6-phosphate phosphatase related protein, domain 2"/>
    <property type="match status" value="1"/>
</dbReference>
<dbReference type="InterPro" id="IPR023214">
    <property type="entry name" value="HAD_sf"/>
</dbReference>
<dbReference type="PANTHER" id="PTHR43768">
    <property type="entry name" value="TREHALOSE 6-PHOSPHATE PHOSPHATASE"/>
    <property type="match status" value="1"/>
</dbReference>
<dbReference type="FunCoup" id="A0A7R8YNQ9">
    <property type="interactions" value="37"/>
</dbReference>
<evidence type="ECO:0000256" key="2">
    <source>
        <dbReference type="ARBA" id="ARBA00005199"/>
    </source>
</evidence>